<dbReference type="RefSeq" id="XP_045256656.1">
    <property type="nucleotide sequence ID" value="XM_045414190.1"/>
</dbReference>
<dbReference type="EMBL" id="WVTB01000114">
    <property type="protein sequence ID" value="KAF3797492.1"/>
    <property type="molecule type" value="Genomic_DNA"/>
</dbReference>
<dbReference type="AlphaFoldDB" id="A0A8H4FC83"/>
<organism evidence="3 4">
    <name type="scientific">Colletotrichum gloeosporioides</name>
    <name type="common">Anthracnose fungus</name>
    <name type="synonym">Glomerella cingulata</name>
    <dbReference type="NCBI Taxonomy" id="474922"/>
    <lineage>
        <taxon>Eukaryota</taxon>
        <taxon>Fungi</taxon>
        <taxon>Dikarya</taxon>
        <taxon>Ascomycota</taxon>
        <taxon>Pezizomycotina</taxon>
        <taxon>Sordariomycetes</taxon>
        <taxon>Hypocreomycetidae</taxon>
        <taxon>Glomerellales</taxon>
        <taxon>Glomerellaceae</taxon>
        <taxon>Colletotrichum</taxon>
        <taxon>Colletotrichum gloeosporioides species complex</taxon>
    </lineage>
</organism>
<sequence length="937" mass="102856">MVLPISNPTKSYWIEGAESPLRNFRSTEELPKEVDVVIVGSGYAGATTAYWLQKFTENAPQKPKMLMLEARDICGSSTGRNGGQLRPHAYSRYKPWSARFGPKVGMELIKHEMAHLPAFKELAAAEGIAEEICLKFGETFDAAMTDEAWERLKGNYEAMKKDHGEDDDVVKVCRLIKNPKAAEEFTQMKSCVGAVVHPAGQVWPYKFVHALLRKVLETGNLNLQAHTPADSVSEKDADGWVTVKTPRGDVKAKAVVHATNRWASHLLPNFSKLIFEDRCTIASLKAPEGFIKHTGAQHWDSNVNNYHLQLPPPYNNIIIGGARQLLCHYPDKCILNDEEDQQFEGAPEFYETWPSSDIVGWQGGEKAEFAKPVNEGGCWSGVDSSSIDGFPFVGAIPKQDGHFVTAGFSGHGMPRILGSTAHLTPLILDALGVKYTVPSIVAPFPPLPSPFFATAERIEKLEKVDAAPKWEEERKSSLESAKKPFCNDARSRPRLPHPLDNHRSTPDVPSQVDIAVIGAGYAGVSTVYHILNIAKAKGTPPPNIVILEAREACSGATGRNGGHLKPDPYNRPSTLALTHGVEIAGECANFEADNLAAVKKAIEAEGIDCDFVYTRAVDALMSESICERMRSGVELLRKHGVKVMDDVYFAKGAEAEQLSGVKGAKGCLSYTAGHLWPYKLIIGLLEKELAAGVNLQTHTPVTEVTEKPDADGFFTLTTPRGTVRAKNIVYATNGYTSSILPEFSEKIVPVRGICSHIHPGKTPAPLLPHSYIIRWSESEYEYLIPRLDGSIVVGGARGAYYHDLEKWYGNVSDDKLIEEAKHYFDGYMQKVFKGWEDTGAYTNKVWTGIMGYSTDSTPHVGVVPGRQNQFMLAGFTGHGMPQIFLSAKGVASMVMEGVEFKSTGIPRLYEALQARLDNPKNNVLDGWKASQKTAPKL</sequence>
<accession>A0A8H4FC83</accession>
<evidence type="ECO:0000256" key="1">
    <source>
        <dbReference type="SAM" id="MobiDB-lite"/>
    </source>
</evidence>
<feature type="region of interest" description="Disordered" evidence="1">
    <location>
        <begin position="468"/>
        <end position="507"/>
    </location>
</feature>
<name>A0A8H4FC83_COLGL</name>
<dbReference type="InterPro" id="IPR006076">
    <property type="entry name" value="FAD-dep_OxRdtase"/>
</dbReference>
<feature type="domain" description="FAD dependent oxidoreductase" evidence="2">
    <location>
        <begin position="35"/>
        <end position="413"/>
    </location>
</feature>
<evidence type="ECO:0000313" key="3">
    <source>
        <dbReference type="EMBL" id="KAF3797492.1"/>
    </source>
</evidence>
<protein>
    <recommendedName>
        <fullName evidence="2">FAD dependent oxidoreductase domain-containing protein</fullName>
    </recommendedName>
</protein>
<dbReference type="Pfam" id="PF01266">
    <property type="entry name" value="DAO"/>
    <property type="match status" value="2"/>
</dbReference>
<evidence type="ECO:0000259" key="2">
    <source>
        <dbReference type="Pfam" id="PF01266"/>
    </source>
</evidence>
<dbReference type="SUPFAM" id="SSF51905">
    <property type="entry name" value="FAD/NAD(P)-binding domain"/>
    <property type="match status" value="2"/>
</dbReference>
<gene>
    <name evidence="3" type="ORF">GCG54_00014352</name>
</gene>
<keyword evidence="4" id="KW-1185">Reference proteome</keyword>
<dbReference type="GO" id="GO:0005737">
    <property type="term" value="C:cytoplasm"/>
    <property type="evidence" value="ECO:0007669"/>
    <property type="project" value="TreeGrafter"/>
</dbReference>
<dbReference type="PANTHER" id="PTHR13847:SF279">
    <property type="entry name" value="FAD DEPENDENT OXIDOREDUCTASE DOMAIN-CONTAINING PROTEIN-RELATED"/>
    <property type="match status" value="1"/>
</dbReference>
<evidence type="ECO:0000313" key="4">
    <source>
        <dbReference type="Proteomes" id="UP000613401"/>
    </source>
</evidence>
<proteinExistence type="predicted"/>
<dbReference type="GeneID" id="69021466"/>
<dbReference type="Proteomes" id="UP000613401">
    <property type="component" value="Unassembled WGS sequence"/>
</dbReference>
<comment type="caution">
    <text evidence="3">The sequence shown here is derived from an EMBL/GenBank/DDBJ whole genome shotgun (WGS) entry which is preliminary data.</text>
</comment>
<dbReference type="Gene3D" id="3.50.50.60">
    <property type="entry name" value="FAD/NAD(P)-binding domain"/>
    <property type="match status" value="2"/>
</dbReference>
<feature type="domain" description="FAD dependent oxidoreductase" evidence="2">
    <location>
        <begin position="513"/>
        <end position="892"/>
    </location>
</feature>
<dbReference type="Gene3D" id="3.30.9.10">
    <property type="entry name" value="D-Amino Acid Oxidase, subunit A, domain 2"/>
    <property type="match status" value="2"/>
</dbReference>
<reference evidence="3" key="1">
    <citation type="journal article" date="2020" name="Phytopathology">
        <title>Genome sequence and comparative analysis of Colletotrichum gloeosporioides isolated from Liriodendron leaves.</title>
        <authorList>
            <person name="Fu F.F."/>
            <person name="Hao Z."/>
            <person name="Wang P."/>
            <person name="Lu Y."/>
            <person name="Xue L.J."/>
            <person name="Wei G."/>
            <person name="Tian Y."/>
            <person name="Baishi H."/>
            <person name="Xu H."/>
            <person name="Shi J."/>
            <person name="Cheng T."/>
            <person name="Wang G."/>
            <person name="Yi Y."/>
            <person name="Chen J."/>
        </authorList>
    </citation>
    <scope>NUCLEOTIDE SEQUENCE</scope>
    <source>
        <strain evidence="3">Lc1</strain>
    </source>
</reference>
<feature type="compositionally biased region" description="Basic and acidic residues" evidence="1">
    <location>
        <begin position="468"/>
        <end position="482"/>
    </location>
</feature>
<dbReference type="InterPro" id="IPR036188">
    <property type="entry name" value="FAD/NAD-bd_sf"/>
</dbReference>
<dbReference type="PANTHER" id="PTHR13847">
    <property type="entry name" value="SARCOSINE DEHYDROGENASE-RELATED"/>
    <property type="match status" value="1"/>
</dbReference>
<reference evidence="3" key="2">
    <citation type="submission" date="2020-03" db="EMBL/GenBank/DDBJ databases">
        <authorList>
            <person name="Fu F.-F."/>
            <person name="Chen J."/>
        </authorList>
    </citation>
    <scope>NUCLEOTIDE SEQUENCE</scope>
    <source>
        <strain evidence="3">Lc1</strain>
    </source>
</reference>